<dbReference type="AlphaFoldDB" id="A0A6P7H155"/>
<dbReference type="RefSeq" id="XP_028151458.1">
    <property type="nucleotide sequence ID" value="XM_028295657.1"/>
</dbReference>
<reference evidence="1" key="1">
    <citation type="submission" date="2025-08" db="UniProtKB">
        <authorList>
            <consortium name="RefSeq"/>
        </authorList>
    </citation>
    <scope>IDENTIFICATION</scope>
    <source>
        <tissue evidence="1">Whole insect</tissue>
    </source>
</reference>
<protein>
    <submittedName>
        <fullName evidence="1">Uncharacterized protein LOC114344825</fullName>
    </submittedName>
</protein>
<name>A0A6P7H155_DIAVI</name>
<organism evidence="1">
    <name type="scientific">Diabrotica virgifera virgifera</name>
    <name type="common">western corn rootworm</name>
    <dbReference type="NCBI Taxonomy" id="50390"/>
    <lineage>
        <taxon>Eukaryota</taxon>
        <taxon>Metazoa</taxon>
        <taxon>Ecdysozoa</taxon>
        <taxon>Arthropoda</taxon>
        <taxon>Hexapoda</taxon>
        <taxon>Insecta</taxon>
        <taxon>Pterygota</taxon>
        <taxon>Neoptera</taxon>
        <taxon>Endopterygota</taxon>
        <taxon>Coleoptera</taxon>
        <taxon>Polyphaga</taxon>
        <taxon>Cucujiformia</taxon>
        <taxon>Chrysomeloidea</taxon>
        <taxon>Chrysomelidae</taxon>
        <taxon>Galerucinae</taxon>
        <taxon>Diabroticina</taxon>
        <taxon>Diabroticites</taxon>
        <taxon>Diabrotica</taxon>
    </lineage>
</organism>
<dbReference type="InParanoid" id="A0A6P7H155"/>
<evidence type="ECO:0000313" key="1">
    <source>
        <dbReference type="RefSeq" id="XP_028151458.1"/>
    </source>
</evidence>
<proteinExistence type="predicted"/>
<gene>
    <name evidence="1" type="primary">LOC114344825</name>
</gene>
<accession>A0A6P7H155</accession>
<sequence>MKEAYQQAVIQSESCTNLVKSEKIESCDTKSLKERFEKGELVIEREDSRNGDSDDTEVFQSEISKKSRSLFLELDANAAKQPQSISPVAVPKIDVKKAREVYSIPSSGIVF</sequence>